<proteinExistence type="predicted"/>
<sequence>MLLEIDRRREDTHDLVHKLHRYWQWGRLLPPDADKHTMDLGPV</sequence>
<comment type="caution">
    <text evidence="1">The sequence shown here is derived from an EMBL/GenBank/DDBJ whole genome shotgun (WGS) entry which is preliminary data.</text>
</comment>
<dbReference type="EMBL" id="JAVRFJ010000004">
    <property type="protein sequence ID" value="MDT0567047.1"/>
    <property type="molecule type" value="Genomic_DNA"/>
</dbReference>
<dbReference type="RefSeq" id="WP_311589933.1">
    <property type="nucleotide sequence ID" value="NZ_JAVRFJ010000004.1"/>
</dbReference>
<accession>A0ABU2YV03</accession>
<evidence type="ECO:0000313" key="2">
    <source>
        <dbReference type="Proteomes" id="UP001180737"/>
    </source>
</evidence>
<protein>
    <submittedName>
        <fullName evidence="1">Uncharacterized protein</fullName>
    </submittedName>
</protein>
<keyword evidence="2" id="KW-1185">Reference proteome</keyword>
<evidence type="ECO:0000313" key="1">
    <source>
        <dbReference type="EMBL" id="MDT0567047.1"/>
    </source>
</evidence>
<name>A0ABU2YV03_9ACTN</name>
<dbReference type="Proteomes" id="UP001180737">
    <property type="component" value="Unassembled WGS sequence"/>
</dbReference>
<reference evidence="1" key="1">
    <citation type="submission" date="2024-05" db="EMBL/GenBank/DDBJ databases">
        <title>30 novel species of actinomycetes from the DSMZ collection.</title>
        <authorList>
            <person name="Nouioui I."/>
        </authorList>
    </citation>
    <scope>NUCLEOTIDE SEQUENCE</scope>
    <source>
        <strain evidence="1">DSM 3412</strain>
    </source>
</reference>
<gene>
    <name evidence="1" type="ORF">RM704_06050</name>
</gene>
<organism evidence="1 2">
    <name type="scientific">Streptomyces gottesmaniae</name>
    <dbReference type="NCBI Taxonomy" id="3075518"/>
    <lineage>
        <taxon>Bacteria</taxon>
        <taxon>Bacillati</taxon>
        <taxon>Actinomycetota</taxon>
        <taxon>Actinomycetes</taxon>
        <taxon>Kitasatosporales</taxon>
        <taxon>Streptomycetaceae</taxon>
        <taxon>Streptomyces</taxon>
    </lineage>
</organism>